<dbReference type="InterPro" id="IPR012437">
    <property type="entry name" value="DUF1638"/>
</dbReference>
<name>A0ABU3VNT3_9EURY</name>
<accession>A0ABU3VNT3</accession>
<organism evidence="2 3">
    <name type="scientific">Methanimicrococcus hacksteinii</name>
    <dbReference type="NCBI Taxonomy" id="3028293"/>
    <lineage>
        <taxon>Archaea</taxon>
        <taxon>Methanobacteriati</taxon>
        <taxon>Methanobacteriota</taxon>
        <taxon>Stenosarchaea group</taxon>
        <taxon>Methanomicrobia</taxon>
        <taxon>Methanosarcinales</taxon>
        <taxon>Methanosarcinaceae</taxon>
        <taxon>Methanimicrococcus</taxon>
    </lineage>
</organism>
<dbReference type="Pfam" id="PF07796">
    <property type="entry name" value="DUF1638"/>
    <property type="match status" value="1"/>
</dbReference>
<gene>
    <name evidence="2" type="ORF">MmiAt1_05150</name>
</gene>
<reference evidence="2 3" key="1">
    <citation type="submission" date="2023-06" db="EMBL/GenBank/DDBJ databases">
        <title>Genome sequence of Methanimicrococcus sp. At1.</title>
        <authorList>
            <person name="Protasov E."/>
            <person name="Platt K."/>
            <person name="Poehlein A."/>
            <person name="Daniel R."/>
            <person name="Brune A."/>
        </authorList>
    </citation>
    <scope>NUCLEOTIDE SEQUENCE [LARGE SCALE GENOMIC DNA]</scope>
    <source>
        <strain evidence="2 3">At1</strain>
    </source>
</reference>
<evidence type="ECO:0000313" key="2">
    <source>
        <dbReference type="EMBL" id="MDV0444965.1"/>
    </source>
</evidence>
<keyword evidence="3" id="KW-1185">Reference proteome</keyword>
<dbReference type="RefSeq" id="WP_318785373.1">
    <property type="nucleotide sequence ID" value="NZ_JAWDKC010000011.1"/>
</dbReference>
<sequence>MTTIAIVSCRIFEDELTYLMEKEQPKKTRLFLIETEFSETIENKFKSENIVFEKIRPEQLEEKLKEETDAANTIVLQLIEFSMEARPSEIKDAVYEKVKPIQPLVDGVMILYGLCGNVLGNIEEELSLPNCPVRILRDETGNIPDDCICISLGSREKYIRILKNGGGEGTYFLTPMHAAHWREIAYASALTPDPNDDEMLKMVFDYSNYKNIGKVTTGLKYEKEFDDIVDDFAQRFDFKIIDYEGTPSIIEKSLERFLNELEV</sequence>
<comment type="caution">
    <text evidence="2">The sequence shown here is derived from an EMBL/GenBank/DDBJ whole genome shotgun (WGS) entry which is preliminary data.</text>
</comment>
<evidence type="ECO:0000313" key="3">
    <source>
        <dbReference type="Proteomes" id="UP001272052"/>
    </source>
</evidence>
<evidence type="ECO:0000259" key="1">
    <source>
        <dbReference type="Pfam" id="PF07796"/>
    </source>
</evidence>
<proteinExistence type="predicted"/>
<dbReference type="Proteomes" id="UP001272052">
    <property type="component" value="Unassembled WGS sequence"/>
</dbReference>
<feature type="domain" description="DUF1638" evidence="1">
    <location>
        <begin position="79"/>
        <end position="253"/>
    </location>
</feature>
<protein>
    <recommendedName>
        <fullName evidence="1">DUF1638 domain-containing protein</fullName>
    </recommendedName>
</protein>
<dbReference type="EMBL" id="JAWDKC010000011">
    <property type="protein sequence ID" value="MDV0444965.1"/>
    <property type="molecule type" value="Genomic_DNA"/>
</dbReference>